<dbReference type="PROSITE" id="PS00108">
    <property type="entry name" value="PROTEIN_KINASE_ST"/>
    <property type="match status" value="1"/>
</dbReference>
<protein>
    <recommendedName>
        <fullName evidence="1">non-specific serine/threonine protein kinase</fullName>
        <ecNumber evidence="1">2.7.11.1</ecNumber>
    </recommendedName>
</protein>
<keyword evidence="3" id="KW-0808">Transferase</keyword>
<dbReference type="GO" id="GO:0004674">
    <property type="term" value="F:protein serine/threonine kinase activity"/>
    <property type="evidence" value="ECO:0007669"/>
    <property type="project" value="UniProtKB-KW"/>
</dbReference>
<evidence type="ECO:0000256" key="7">
    <source>
        <dbReference type="ARBA" id="ARBA00047899"/>
    </source>
</evidence>
<comment type="catalytic activity">
    <reaction evidence="8">
        <text>L-seryl-[protein] + ATP = O-phospho-L-seryl-[protein] + ADP + H(+)</text>
        <dbReference type="Rhea" id="RHEA:17989"/>
        <dbReference type="Rhea" id="RHEA-COMP:9863"/>
        <dbReference type="Rhea" id="RHEA-COMP:11604"/>
        <dbReference type="ChEBI" id="CHEBI:15378"/>
        <dbReference type="ChEBI" id="CHEBI:29999"/>
        <dbReference type="ChEBI" id="CHEBI:30616"/>
        <dbReference type="ChEBI" id="CHEBI:83421"/>
        <dbReference type="ChEBI" id="CHEBI:456216"/>
        <dbReference type="EC" id="2.7.11.1"/>
    </reaction>
</comment>
<evidence type="ECO:0000256" key="1">
    <source>
        <dbReference type="ARBA" id="ARBA00012513"/>
    </source>
</evidence>
<dbReference type="EMBL" id="MU865061">
    <property type="protein sequence ID" value="KAK4458651.1"/>
    <property type="molecule type" value="Genomic_DNA"/>
</dbReference>
<dbReference type="Proteomes" id="UP001321749">
    <property type="component" value="Unassembled WGS sequence"/>
</dbReference>
<dbReference type="Gene3D" id="1.10.510.10">
    <property type="entry name" value="Transferase(Phosphotransferase) domain 1"/>
    <property type="match status" value="1"/>
</dbReference>
<keyword evidence="6 9" id="KW-0067">ATP-binding</keyword>
<dbReference type="EC" id="2.7.11.1" evidence="1"/>
<evidence type="ECO:0000256" key="5">
    <source>
        <dbReference type="ARBA" id="ARBA00022777"/>
    </source>
</evidence>
<comment type="similarity">
    <text evidence="10">Belongs to the protein kinase superfamily.</text>
</comment>
<comment type="caution">
    <text evidence="12">The sequence shown here is derived from an EMBL/GenBank/DDBJ whole genome shotgun (WGS) entry which is preliminary data.</text>
</comment>
<dbReference type="InterPro" id="IPR017441">
    <property type="entry name" value="Protein_kinase_ATP_BS"/>
</dbReference>
<evidence type="ECO:0000256" key="3">
    <source>
        <dbReference type="ARBA" id="ARBA00022679"/>
    </source>
</evidence>
<dbReference type="InterPro" id="IPR008271">
    <property type="entry name" value="Ser/Thr_kinase_AS"/>
</dbReference>
<dbReference type="PANTHER" id="PTHR47634:SF9">
    <property type="entry name" value="PROTEIN KINASE DOMAIN-CONTAINING PROTEIN-RELATED"/>
    <property type="match status" value="1"/>
</dbReference>
<keyword evidence="13" id="KW-1185">Reference proteome</keyword>
<accession>A0AAV9HCW8</accession>
<evidence type="ECO:0000256" key="10">
    <source>
        <dbReference type="RuleBase" id="RU000304"/>
    </source>
</evidence>
<dbReference type="SUPFAM" id="SSF56112">
    <property type="entry name" value="Protein kinase-like (PK-like)"/>
    <property type="match status" value="1"/>
</dbReference>
<comment type="catalytic activity">
    <reaction evidence="7">
        <text>L-threonyl-[protein] + ATP = O-phospho-L-threonyl-[protein] + ADP + H(+)</text>
        <dbReference type="Rhea" id="RHEA:46608"/>
        <dbReference type="Rhea" id="RHEA-COMP:11060"/>
        <dbReference type="Rhea" id="RHEA-COMP:11605"/>
        <dbReference type="ChEBI" id="CHEBI:15378"/>
        <dbReference type="ChEBI" id="CHEBI:30013"/>
        <dbReference type="ChEBI" id="CHEBI:30616"/>
        <dbReference type="ChEBI" id="CHEBI:61977"/>
        <dbReference type="ChEBI" id="CHEBI:456216"/>
        <dbReference type="EC" id="2.7.11.1"/>
    </reaction>
</comment>
<gene>
    <name evidence="12" type="ORF">QBC42DRAFT_185446</name>
</gene>
<keyword evidence="4 9" id="KW-0547">Nucleotide-binding</keyword>
<organism evidence="12 13">
    <name type="scientific">Cladorrhinum samala</name>
    <dbReference type="NCBI Taxonomy" id="585594"/>
    <lineage>
        <taxon>Eukaryota</taxon>
        <taxon>Fungi</taxon>
        <taxon>Dikarya</taxon>
        <taxon>Ascomycota</taxon>
        <taxon>Pezizomycotina</taxon>
        <taxon>Sordariomycetes</taxon>
        <taxon>Sordariomycetidae</taxon>
        <taxon>Sordariales</taxon>
        <taxon>Podosporaceae</taxon>
        <taxon>Cladorrhinum</taxon>
    </lineage>
</organism>
<dbReference type="AlphaFoldDB" id="A0AAV9HCW8"/>
<dbReference type="SMART" id="SM00220">
    <property type="entry name" value="S_TKc"/>
    <property type="match status" value="1"/>
</dbReference>
<dbReference type="GO" id="GO:0000245">
    <property type="term" value="P:spliceosomal complex assembly"/>
    <property type="evidence" value="ECO:0007669"/>
    <property type="project" value="TreeGrafter"/>
</dbReference>
<dbReference type="GO" id="GO:0050684">
    <property type="term" value="P:regulation of mRNA processing"/>
    <property type="evidence" value="ECO:0007669"/>
    <property type="project" value="TreeGrafter"/>
</dbReference>
<feature type="domain" description="Protein kinase" evidence="11">
    <location>
        <begin position="57"/>
        <end position="408"/>
    </location>
</feature>
<evidence type="ECO:0000256" key="9">
    <source>
        <dbReference type="PROSITE-ProRule" id="PRU10141"/>
    </source>
</evidence>
<dbReference type="Gene3D" id="3.30.200.20">
    <property type="entry name" value="Phosphorylase Kinase, domain 1"/>
    <property type="match status" value="1"/>
</dbReference>
<name>A0AAV9HCW8_9PEZI</name>
<evidence type="ECO:0000313" key="13">
    <source>
        <dbReference type="Proteomes" id="UP001321749"/>
    </source>
</evidence>
<keyword evidence="5 12" id="KW-0418">Kinase</keyword>
<reference evidence="12" key="2">
    <citation type="submission" date="2023-06" db="EMBL/GenBank/DDBJ databases">
        <authorList>
            <consortium name="Lawrence Berkeley National Laboratory"/>
            <person name="Mondo S.J."/>
            <person name="Hensen N."/>
            <person name="Bonometti L."/>
            <person name="Westerberg I."/>
            <person name="Brannstrom I.O."/>
            <person name="Guillou S."/>
            <person name="Cros-Aarteil S."/>
            <person name="Calhoun S."/>
            <person name="Haridas S."/>
            <person name="Kuo A."/>
            <person name="Pangilinan J."/>
            <person name="Riley R."/>
            <person name="Labutti K."/>
            <person name="Andreopoulos B."/>
            <person name="Lipzen A."/>
            <person name="Chen C."/>
            <person name="Yanf M."/>
            <person name="Daum C."/>
            <person name="Ng V."/>
            <person name="Clum A."/>
            <person name="Steindorff A."/>
            <person name="Ohm R."/>
            <person name="Martin F."/>
            <person name="Silar P."/>
            <person name="Natvig D."/>
            <person name="Lalanne C."/>
            <person name="Gautier V."/>
            <person name="Ament-Velasquez S.L."/>
            <person name="Kruys A."/>
            <person name="Hutchinson M.I."/>
            <person name="Powell A.J."/>
            <person name="Barry K."/>
            <person name="Miller A.N."/>
            <person name="Grigoriev I.V."/>
            <person name="Debuchy R."/>
            <person name="Gladieux P."/>
            <person name="Thoren M.H."/>
            <person name="Johannesson H."/>
        </authorList>
    </citation>
    <scope>NUCLEOTIDE SEQUENCE</scope>
    <source>
        <strain evidence="12">PSN324</strain>
    </source>
</reference>
<evidence type="ECO:0000256" key="6">
    <source>
        <dbReference type="ARBA" id="ARBA00022840"/>
    </source>
</evidence>
<dbReference type="InterPro" id="IPR051334">
    <property type="entry name" value="SRPK"/>
</dbReference>
<dbReference type="PANTHER" id="PTHR47634">
    <property type="entry name" value="PROTEIN KINASE DOMAIN-CONTAINING PROTEIN-RELATED"/>
    <property type="match status" value="1"/>
</dbReference>
<dbReference type="PROSITE" id="PS50011">
    <property type="entry name" value="PROTEIN_KINASE_DOM"/>
    <property type="match status" value="1"/>
</dbReference>
<dbReference type="GO" id="GO:0005634">
    <property type="term" value="C:nucleus"/>
    <property type="evidence" value="ECO:0007669"/>
    <property type="project" value="TreeGrafter"/>
</dbReference>
<evidence type="ECO:0000256" key="4">
    <source>
        <dbReference type="ARBA" id="ARBA00022741"/>
    </source>
</evidence>
<reference evidence="12" key="1">
    <citation type="journal article" date="2023" name="Mol. Phylogenet. Evol.">
        <title>Genome-scale phylogeny and comparative genomics of the fungal order Sordariales.</title>
        <authorList>
            <person name="Hensen N."/>
            <person name="Bonometti L."/>
            <person name="Westerberg I."/>
            <person name="Brannstrom I.O."/>
            <person name="Guillou S."/>
            <person name="Cros-Aarteil S."/>
            <person name="Calhoun S."/>
            <person name="Haridas S."/>
            <person name="Kuo A."/>
            <person name="Mondo S."/>
            <person name="Pangilinan J."/>
            <person name="Riley R."/>
            <person name="LaButti K."/>
            <person name="Andreopoulos B."/>
            <person name="Lipzen A."/>
            <person name="Chen C."/>
            <person name="Yan M."/>
            <person name="Daum C."/>
            <person name="Ng V."/>
            <person name="Clum A."/>
            <person name="Steindorff A."/>
            <person name="Ohm R.A."/>
            <person name="Martin F."/>
            <person name="Silar P."/>
            <person name="Natvig D.O."/>
            <person name="Lalanne C."/>
            <person name="Gautier V."/>
            <person name="Ament-Velasquez S.L."/>
            <person name="Kruys A."/>
            <person name="Hutchinson M.I."/>
            <person name="Powell A.J."/>
            <person name="Barry K."/>
            <person name="Miller A.N."/>
            <person name="Grigoriev I.V."/>
            <person name="Debuchy R."/>
            <person name="Gladieux P."/>
            <person name="Hiltunen Thoren M."/>
            <person name="Johannesson H."/>
        </authorList>
    </citation>
    <scope>NUCLEOTIDE SEQUENCE</scope>
    <source>
        <strain evidence="12">PSN324</strain>
    </source>
</reference>
<sequence length="414" mass="47198">MLRSLLRPFRPAWKPLTFSNNVPLVAPHQKIEEETIPDYLASRYYPVRVGEVIHDRYQVVGKLGYGATSTVWLARDLIERRHVALKLFIHAASMGMQLDDELTMYNRIAEAAKRGHPGRIAVRQLLDCFDVKGPDGQQHRCLVHPPLWDSVLALLHRNPVRRLPPEVLAVILKYLFQGLDFLHTECHVAHTDIKADNIMFGIGPADAAFTAFEQEEVQTPSPRKEVDGRFIYLTRELPMPQDLANPVLCDFGSAVQLYDGREHRKDIQPDVYRAPEVIIEAPWTQSVDIWNVGCMVWHIFQGEHLFSGRDPEHGAYRSRTHLAEMVALLGPPPPSLLARGNRSGEFFSSAGEFCAPIPIPAMRSLEDRETTLAGEEDREAFLRLMRRMLQWEPQKRSSARELVEDEWICKHLGG</sequence>
<proteinExistence type="inferred from homology"/>
<evidence type="ECO:0000259" key="11">
    <source>
        <dbReference type="PROSITE" id="PS50011"/>
    </source>
</evidence>
<dbReference type="PROSITE" id="PS00107">
    <property type="entry name" value="PROTEIN_KINASE_ATP"/>
    <property type="match status" value="1"/>
</dbReference>
<dbReference type="InterPro" id="IPR000719">
    <property type="entry name" value="Prot_kinase_dom"/>
</dbReference>
<evidence type="ECO:0000256" key="8">
    <source>
        <dbReference type="ARBA" id="ARBA00048679"/>
    </source>
</evidence>
<keyword evidence="2 10" id="KW-0723">Serine/threonine-protein kinase</keyword>
<evidence type="ECO:0000313" key="12">
    <source>
        <dbReference type="EMBL" id="KAK4458651.1"/>
    </source>
</evidence>
<dbReference type="Pfam" id="PF00069">
    <property type="entry name" value="Pkinase"/>
    <property type="match status" value="2"/>
</dbReference>
<evidence type="ECO:0000256" key="2">
    <source>
        <dbReference type="ARBA" id="ARBA00022527"/>
    </source>
</evidence>
<dbReference type="GO" id="GO:0005737">
    <property type="term" value="C:cytoplasm"/>
    <property type="evidence" value="ECO:0007669"/>
    <property type="project" value="TreeGrafter"/>
</dbReference>
<feature type="binding site" evidence="9">
    <location>
        <position position="86"/>
    </location>
    <ligand>
        <name>ATP</name>
        <dbReference type="ChEBI" id="CHEBI:30616"/>
    </ligand>
</feature>
<dbReference type="GO" id="GO:0005524">
    <property type="term" value="F:ATP binding"/>
    <property type="evidence" value="ECO:0007669"/>
    <property type="project" value="UniProtKB-UniRule"/>
</dbReference>
<dbReference type="InterPro" id="IPR011009">
    <property type="entry name" value="Kinase-like_dom_sf"/>
</dbReference>